<organism evidence="1 2">
    <name type="scientific">Hamiltonella defensa subsp. Acyrthosiphon pisum (strain 5AT)</name>
    <dbReference type="NCBI Taxonomy" id="572265"/>
    <lineage>
        <taxon>Bacteria</taxon>
        <taxon>Pseudomonadati</taxon>
        <taxon>Pseudomonadota</taxon>
        <taxon>Gammaproteobacteria</taxon>
        <taxon>Enterobacterales</taxon>
        <taxon>Enterobacteriaceae</taxon>
        <taxon>aphid secondary symbionts</taxon>
        <taxon>Candidatus Williamhamiltonella</taxon>
    </lineage>
</organism>
<protein>
    <submittedName>
        <fullName evidence="1">Uncharacterized protein</fullName>
    </submittedName>
</protein>
<dbReference type="HOGENOM" id="CLU_3403898_0_0_6"/>
<gene>
    <name evidence="1" type="ordered locus">HDEF_1209</name>
</gene>
<keyword evidence="2" id="KW-1185">Reference proteome</keyword>
<dbReference type="EMBL" id="CP001277">
    <property type="protein sequence ID" value="ACQ67868.1"/>
    <property type="molecule type" value="Genomic_DNA"/>
</dbReference>
<evidence type="ECO:0000313" key="1">
    <source>
        <dbReference type="EMBL" id="ACQ67868.1"/>
    </source>
</evidence>
<proteinExistence type="predicted"/>
<name>C4K5M5_HAMD5</name>
<reference evidence="1 2" key="1">
    <citation type="journal article" date="2009" name="Proc. Natl. Acad. Sci. U.S.A.">
        <title>Hamiltonella defensa, genome evolution of protective bacterial endosymbiont from pathogenic ancestors.</title>
        <authorList>
            <person name="Degnan P.H."/>
            <person name="Yu Y."/>
            <person name="Sisneros N."/>
            <person name="Wing R.A."/>
            <person name="Moran N.A."/>
        </authorList>
    </citation>
    <scope>NUCLEOTIDE SEQUENCE [LARGE SCALE GENOMIC DNA]</scope>
    <source>
        <strain evidence="2">5AT</strain>
    </source>
</reference>
<dbReference type="KEGG" id="hde:HDEF_1209"/>
<evidence type="ECO:0000313" key="2">
    <source>
        <dbReference type="Proteomes" id="UP000002334"/>
    </source>
</evidence>
<dbReference type="STRING" id="572265.HDEF_1209"/>
<sequence length="30" mass="3882">MEILYDNKHANASHFFDLHFWDDFYWIHRI</sequence>
<dbReference type="Proteomes" id="UP000002334">
    <property type="component" value="Chromosome"/>
</dbReference>
<accession>C4K5M5</accession>
<dbReference type="AlphaFoldDB" id="C4K5M5"/>